<sequence length="103" mass="10579">MQKAILVAVVAVGALVAFSGVTSSKGVSLTGNACLGQNNDSLVEFIGQHCKAGDTIATKHPAYFCDFNHAVAYNGYNSAVCIYTGKQAGERVPARDKAPSAGS</sequence>
<organism evidence="2 3">
    <name type="scientific">Pseudomonas saudiphocaensis</name>
    <dbReference type="NCBI Taxonomy" id="1499686"/>
    <lineage>
        <taxon>Bacteria</taxon>
        <taxon>Pseudomonadati</taxon>
        <taxon>Pseudomonadota</taxon>
        <taxon>Gammaproteobacteria</taxon>
        <taxon>Pseudomonadales</taxon>
        <taxon>Pseudomonadaceae</taxon>
        <taxon>Pseudomonas</taxon>
    </lineage>
</organism>
<dbReference type="RefSeq" id="WP_037024405.1">
    <property type="nucleotide sequence ID" value="NZ_CCSF01000001.1"/>
</dbReference>
<reference evidence="2 3" key="1">
    <citation type="submission" date="2014-07" db="EMBL/GenBank/DDBJ databases">
        <authorList>
            <person name="Urmite Genomes Urmite Genomes"/>
        </authorList>
    </citation>
    <scope>NUCLEOTIDE SEQUENCE [LARGE SCALE GENOMIC DNA]</scope>
    <source>
        <strain evidence="2 3">20_BN</strain>
    </source>
</reference>
<gene>
    <name evidence="2" type="ORF">BN1079_02313</name>
</gene>
<dbReference type="AlphaFoldDB" id="A0A078LXH7"/>
<evidence type="ECO:0000313" key="2">
    <source>
        <dbReference type="EMBL" id="CDZ94982.1"/>
    </source>
</evidence>
<accession>A0A078LXH7</accession>
<keyword evidence="1" id="KW-0732">Signal</keyword>
<proteinExistence type="predicted"/>
<protein>
    <recommendedName>
        <fullName evidence="4">DUF2282 domain-containing protein</fullName>
    </recommendedName>
</protein>
<evidence type="ECO:0008006" key="4">
    <source>
        <dbReference type="Google" id="ProtNLM"/>
    </source>
</evidence>
<keyword evidence="3" id="KW-1185">Reference proteome</keyword>
<evidence type="ECO:0000256" key="1">
    <source>
        <dbReference type="SAM" id="SignalP"/>
    </source>
</evidence>
<dbReference type="Proteomes" id="UP000053902">
    <property type="component" value="Unassembled WGS sequence"/>
</dbReference>
<dbReference type="OrthoDB" id="5588507at2"/>
<name>A0A078LXH7_9PSED</name>
<feature type="signal peptide" evidence="1">
    <location>
        <begin position="1"/>
        <end position="19"/>
    </location>
</feature>
<evidence type="ECO:0000313" key="3">
    <source>
        <dbReference type="Proteomes" id="UP000053902"/>
    </source>
</evidence>
<dbReference type="EMBL" id="CCSF01000001">
    <property type="protein sequence ID" value="CDZ94982.1"/>
    <property type="molecule type" value="Genomic_DNA"/>
</dbReference>
<feature type="chain" id="PRO_5001741646" description="DUF2282 domain-containing protein" evidence="1">
    <location>
        <begin position="20"/>
        <end position="103"/>
    </location>
</feature>
<dbReference type="HOGENOM" id="CLU_2246387_0_0_6"/>